<evidence type="ECO:0000313" key="2">
    <source>
        <dbReference type="EMBL" id="SPY45999.1"/>
    </source>
</evidence>
<dbReference type="Gene3D" id="1.25.40.10">
    <property type="entry name" value="Tetratricopeptide repeat domain"/>
    <property type="match status" value="1"/>
</dbReference>
<protein>
    <submittedName>
        <fullName evidence="2">Flp pilus assembly protein TadD, contains TPR repeats</fullName>
    </submittedName>
</protein>
<dbReference type="AlphaFoldDB" id="A0A2X1XTV4"/>
<feature type="signal peptide" evidence="1">
    <location>
        <begin position="1"/>
        <end position="21"/>
    </location>
</feature>
<feature type="chain" id="PRO_5016122324" evidence="1">
    <location>
        <begin position="22"/>
        <end position="242"/>
    </location>
</feature>
<dbReference type="OrthoDB" id="5830066at2"/>
<dbReference type="EMBL" id="UATL01000008">
    <property type="protein sequence ID" value="SPY45999.1"/>
    <property type="molecule type" value="Genomic_DNA"/>
</dbReference>
<dbReference type="Proteomes" id="UP000251647">
    <property type="component" value="Unassembled WGS sequence"/>
</dbReference>
<dbReference type="InterPro" id="IPR011990">
    <property type="entry name" value="TPR-like_helical_dom_sf"/>
</dbReference>
<sequence length="242" mass="27742">MHKFIYIIFLSLLVLSGCSSSSLDNSQAREIMLKSTKNYPDLINFYKEKIKKQNLDLDKNKLAQVYLDYNDPESALFIVNNIPNHMNNVESLIIMTNAFFDLGNNKEALNIAKKANVLEPNRGDIENLIAIIYASNGDIKNAREFFNMARLHLYDDIKIKNNLAVLDILDEDYTMASNKLIELYAKNRNDNEIYSNLVLALSKSNNIELLEKILKPKFNNDEINHKYDLLKTANISSSLLSK</sequence>
<dbReference type="RefSeq" id="WP_005306853.1">
    <property type="nucleotide sequence ID" value="NZ_UATL01000008.1"/>
</dbReference>
<gene>
    <name evidence="2" type="ORF">NCTC11647_04344</name>
</gene>
<evidence type="ECO:0000313" key="3">
    <source>
        <dbReference type="Proteomes" id="UP000251647"/>
    </source>
</evidence>
<organism evidence="2 3">
    <name type="scientific">Photobacterium damselae</name>
    <dbReference type="NCBI Taxonomy" id="38293"/>
    <lineage>
        <taxon>Bacteria</taxon>
        <taxon>Pseudomonadati</taxon>
        <taxon>Pseudomonadota</taxon>
        <taxon>Gammaproteobacteria</taxon>
        <taxon>Vibrionales</taxon>
        <taxon>Vibrionaceae</taxon>
        <taxon>Photobacterium</taxon>
    </lineage>
</organism>
<dbReference type="PROSITE" id="PS51257">
    <property type="entry name" value="PROKAR_LIPOPROTEIN"/>
    <property type="match status" value="1"/>
</dbReference>
<name>A0A2X1XTV4_PHODM</name>
<dbReference type="SUPFAM" id="SSF48452">
    <property type="entry name" value="TPR-like"/>
    <property type="match status" value="1"/>
</dbReference>
<proteinExistence type="predicted"/>
<keyword evidence="1" id="KW-0732">Signal</keyword>
<evidence type="ECO:0000256" key="1">
    <source>
        <dbReference type="SAM" id="SignalP"/>
    </source>
</evidence>
<reference evidence="2 3" key="1">
    <citation type="submission" date="2018-06" db="EMBL/GenBank/DDBJ databases">
        <authorList>
            <consortium name="Pathogen Informatics"/>
            <person name="Doyle S."/>
        </authorList>
    </citation>
    <scope>NUCLEOTIDE SEQUENCE [LARGE SCALE GENOMIC DNA]</scope>
    <source>
        <strain evidence="2 3">NCTC11647</strain>
    </source>
</reference>
<accession>A0A2X1XTV4</accession>